<name>A0ABW4CCQ7_9BACL</name>
<evidence type="ECO:0000313" key="3">
    <source>
        <dbReference type="Proteomes" id="UP001597282"/>
    </source>
</evidence>
<evidence type="ECO:0000313" key="2">
    <source>
        <dbReference type="EMBL" id="MFD1427736.1"/>
    </source>
</evidence>
<dbReference type="Pfam" id="PF07905">
    <property type="entry name" value="PucR"/>
    <property type="match status" value="1"/>
</dbReference>
<protein>
    <submittedName>
        <fullName evidence="2">PucR family transcriptional regulator ligand-binding domain-containing protein</fullName>
    </submittedName>
</protein>
<feature type="domain" description="Purine catabolism PurC-like" evidence="1">
    <location>
        <begin position="16"/>
        <end position="113"/>
    </location>
</feature>
<keyword evidence="3" id="KW-1185">Reference proteome</keyword>
<gene>
    <name evidence="2" type="ORF">ACFQ4Y_12560</name>
</gene>
<organism evidence="2 3">
    <name type="scientific">Kroppenstedtia sanguinis</name>
    <dbReference type="NCBI Taxonomy" id="1380684"/>
    <lineage>
        <taxon>Bacteria</taxon>
        <taxon>Bacillati</taxon>
        <taxon>Bacillota</taxon>
        <taxon>Bacilli</taxon>
        <taxon>Bacillales</taxon>
        <taxon>Thermoactinomycetaceae</taxon>
        <taxon>Kroppenstedtia</taxon>
    </lineage>
</organism>
<accession>A0ABW4CCQ7</accession>
<dbReference type="RefSeq" id="WP_380165971.1">
    <property type="nucleotide sequence ID" value="NZ_JBHTNU010000012.1"/>
</dbReference>
<evidence type="ECO:0000259" key="1">
    <source>
        <dbReference type="Pfam" id="PF07905"/>
    </source>
</evidence>
<sequence length="363" mass="42052">MIRVNQIAQELAKLKIPLIAGQAGLDREVRYVTSIELKEKTPRIQEKGFLLSTFHAFEDAEAIVDHLQWLNGIRVSAIGFHTSVYQKIPDHVLEFSETHGLPLFRIPAETPYNLFFELFNDMRQEVREAAMKWIHQLNHLLIEAVLSKRSPSLIIDMIIDMIGEHSGGDFVVWLKSDFDVLAQWNREDIGQPAIQAFIKDIHSSMKEKLIQARIQDEPYRLHCDEAIGGFLIAFPVSSQAVFGGYLILHFNEEPNESVRPAMTEMIQTVSKILTSDVYNPEKRSREKEIQIIEQLLFGEADPHLTHELSLDLQKRYRMVLISSRERKRKRQRCWHKPIVCFKSGLEKSGNIRIPRFRGFENIN</sequence>
<proteinExistence type="predicted"/>
<dbReference type="EMBL" id="JBHTNU010000012">
    <property type="protein sequence ID" value="MFD1427736.1"/>
    <property type="molecule type" value="Genomic_DNA"/>
</dbReference>
<comment type="caution">
    <text evidence="2">The sequence shown here is derived from an EMBL/GenBank/DDBJ whole genome shotgun (WGS) entry which is preliminary data.</text>
</comment>
<reference evidence="3" key="1">
    <citation type="journal article" date="2019" name="Int. J. Syst. Evol. Microbiol.">
        <title>The Global Catalogue of Microorganisms (GCM) 10K type strain sequencing project: providing services to taxonomists for standard genome sequencing and annotation.</title>
        <authorList>
            <consortium name="The Broad Institute Genomics Platform"/>
            <consortium name="The Broad Institute Genome Sequencing Center for Infectious Disease"/>
            <person name="Wu L."/>
            <person name="Ma J."/>
        </authorList>
    </citation>
    <scope>NUCLEOTIDE SEQUENCE [LARGE SCALE GENOMIC DNA]</scope>
    <source>
        <strain evidence="3">S1</strain>
    </source>
</reference>
<dbReference type="InterPro" id="IPR012914">
    <property type="entry name" value="PucR_dom"/>
</dbReference>
<dbReference type="Proteomes" id="UP001597282">
    <property type="component" value="Unassembled WGS sequence"/>
</dbReference>